<evidence type="ECO:0000256" key="4">
    <source>
        <dbReference type="ARBA" id="ARBA00022741"/>
    </source>
</evidence>
<evidence type="ECO:0000256" key="3">
    <source>
        <dbReference type="ARBA" id="ARBA00022729"/>
    </source>
</evidence>
<dbReference type="GO" id="GO:0016787">
    <property type="term" value="F:hydrolase activity"/>
    <property type="evidence" value="ECO:0007669"/>
    <property type="project" value="UniProtKB-KW"/>
</dbReference>
<evidence type="ECO:0000313" key="9">
    <source>
        <dbReference type="Proteomes" id="UP000290649"/>
    </source>
</evidence>
<gene>
    <name evidence="8" type="ORF">DS745_04345</name>
</gene>
<dbReference type="InterPro" id="IPR041827">
    <property type="entry name" value="CpdB_N"/>
</dbReference>
<organism evidence="8 9">
    <name type="scientific">Anaerobacillus alkaliphilus</name>
    <dbReference type="NCBI Taxonomy" id="1548597"/>
    <lineage>
        <taxon>Bacteria</taxon>
        <taxon>Bacillati</taxon>
        <taxon>Bacillota</taxon>
        <taxon>Bacilli</taxon>
        <taxon>Bacillales</taxon>
        <taxon>Bacillaceae</taxon>
        <taxon>Anaerobacillus</taxon>
    </lineage>
</organism>
<dbReference type="GO" id="GO:0000166">
    <property type="term" value="F:nucleotide binding"/>
    <property type="evidence" value="ECO:0007669"/>
    <property type="project" value="UniProtKB-KW"/>
</dbReference>
<dbReference type="PANTHER" id="PTHR11575">
    <property type="entry name" value="5'-NUCLEOTIDASE-RELATED"/>
    <property type="match status" value="1"/>
</dbReference>
<dbReference type="AlphaFoldDB" id="A0A4Q0VWT1"/>
<dbReference type="InterPro" id="IPR008334">
    <property type="entry name" value="5'-Nucleotdase_C"/>
</dbReference>
<evidence type="ECO:0000256" key="1">
    <source>
        <dbReference type="ARBA" id="ARBA00006654"/>
    </source>
</evidence>
<dbReference type="GO" id="GO:0030288">
    <property type="term" value="C:outer membrane-bounded periplasmic space"/>
    <property type="evidence" value="ECO:0007669"/>
    <property type="project" value="TreeGrafter"/>
</dbReference>
<reference evidence="8 9" key="1">
    <citation type="journal article" date="2019" name="Int. J. Syst. Evol. Microbiol.">
        <title>Anaerobacillus alkaliphilus sp. nov., a novel alkaliphilic and moderately halophilic bacterium.</title>
        <authorList>
            <person name="Borsodi A.K."/>
            <person name="Aszalos J.M."/>
            <person name="Bihari P."/>
            <person name="Nagy I."/>
            <person name="Schumann P."/>
            <person name="Sproer C."/>
            <person name="Kovacs A.L."/>
            <person name="Boka K."/>
            <person name="Dobosy P."/>
            <person name="Ovari M."/>
            <person name="Szili-Kovacs T."/>
            <person name="Toth E."/>
        </authorList>
    </citation>
    <scope>NUCLEOTIDE SEQUENCE [LARGE SCALE GENOMIC DNA]</scope>
    <source>
        <strain evidence="8 9">B16-10</strain>
    </source>
</reference>
<keyword evidence="5" id="KW-0378">Hydrolase</keyword>
<feature type="non-terminal residue" evidence="8">
    <location>
        <position position="568"/>
    </location>
</feature>
<dbReference type="GO" id="GO:0009166">
    <property type="term" value="P:nucleotide catabolic process"/>
    <property type="evidence" value="ECO:0007669"/>
    <property type="project" value="InterPro"/>
</dbReference>
<dbReference type="Gene3D" id="3.90.780.10">
    <property type="entry name" value="5'-Nucleotidase, C-terminal domain"/>
    <property type="match status" value="1"/>
</dbReference>
<dbReference type="InterPro" id="IPR029052">
    <property type="entry name" value="Metallo-depent_PP-like"/>
</dbReference>
<dbReference type="NCBIfam" id="NF006938">
    <property type="entry name" value="PRK09420.1"/>
    <property type="match status" value="1"/>
</dbReference>
<evidence type="ECO:0000259" key="7">
    <source>
        <dbReference type="Pfam" id="PF02872"/>
    </source>
</evidence>
<dbReference type="GO" id="GO:0046872">
    <property type="term" value="F:metal ion binding"/>
    <property type="evidence" value="ECO:0007669"/>
    <property type="project" value="UniProtKB-KW"/>
</dbReference>
<feature type="domain" description="5'-Nucleotidase C-terminal" evidence="7">
    <location>
        <begin position="308"/>
        <end position="485"/>
    </location>
</feature>
<dbReference type="Pfam" id="PF02872">
    <property type="entry name" value="5_nucleotid_C"/>
    <property type="match status" value="1"/>
</dbReference>
<comment type="caution">
    <text evidence="8">The sequence shown here is derived from an EMBL/GenBank/DDBJ whole genome shotgun (WGS) entry which is preliminary data.</text>
</comment>
<dbReference type="PRINTS" id="PR01607">
    <property type="entry name" value="APYRASEFAMLY"/>
</dbReference>
<evidence type="ECO:0000259" key="6">
    <source>
        <dbReference type="Pfam" id="PF00149"/>
    </source>
</evidence>
<dbReference type="SUPFAM" id="SSF56300">
    <property type="entry name" value="Metallo-dependent phosphatases"/>
    <property type="match status" value="1"/>
</dbReference>
<sequence>HAHIMPYDYMADAVDQKFGLAKVYTLVQQLRAKHNNTLLVDNGDIIQGSILGYIEAVVDRKDKNSIIEAMNMMGYDAGTIGNHEYNFGLPLLDSLVEASNFPWLSANTYNVSDDKHRYEPYVILDRMVDGKPIKIGVIGFVPPQVMIWDKMHLNGNIYVNEIVDSAKKYVPEMKAKGADVIVVTAHSGFDLSENASENASYQLSQIEGINALVTGHQHYVFPSSRYATTPGADLVKGTLNGVPTVMPGAWGDHLGVITLNLQNDNGTWTVVDGGAKAMPTVSYGADPAMVALVKDRHEQTIEYVNNPVGKTATPLNTYFSRVAPNKVVQLINDAQLEFGKKHFAGTEYENLPLLSAAAPFKAGRHGASYFTNVKSGIAIKDIADIYIYNNTLQIVKVDGKDLLKWLEGNANNFNQIDPNKTEDQTLLDYNFRGFNFDTIAGIEYQIDVTKPKGQRIVNVTYEGKPVTADMEFLVVANNYRASGGGDHLLGAPSVEIVYSGTEENREVIIDYVSSRDVINVELVNNWSIVPVETKGNVVFRSSPKGKEYIEANNLTFVSYLGEGADGWA</sequence>
<keyword evidence="3" id="KW-0732">Signal</keyword>
<dbReference type="PANTHER" id="PTHR11575:SF6">
    <property type="entry name" value="2',3'-CYCLIC-NUCLEOTIDE 2'-PHOSPHODIESTERASE_3'-NUCLEOTIDASE"/>
    <property type="match status" value="1"/>
</dbReference>
<evidence type="ECO:0000256" key="5">
    <source>
        <dbReference type="RuleBase" id="RU362119"/>
    </source>
</evidence>
<dbReference type="Proteomes" id="UP000290649">
    <property type="component" value="Unassembled WGS sequence"/>
</dbReference>
<dbReference type="Gene3D" id="3.60.21.10">
    <property type="match status" value="1"/>
</dbReference>
<proteinExistence type="inferred from homology"/>
<protein>
    <submittedName>
        <fullName evidence="8">Bifunctional 2',3'-cyclic-nucleotide 2'-phosphodiesterase/3'-nucleotidase</fullName>
    </submittedName>
</protein>
<accession>A0A4Q0VWT1</accession>
<dbReference type="CDD" id="cd07410">
    <property type="entry name" value="MPP_CpdB_N"/>
    <property type="match status" value="1"/>
</dbReference>
<dbReference type="EMBL" id="QOUX01000010">
    <property type="protein sequence ID" value="RXJ03231.1"/>
    <property type="molecule type" value="Genomic_DNA"/>
</dbReference>
<keyword evidence="2" id="KW-0479">Metal-binding</keyword>
<comment type="similarity">
    <text evidence="1 5">Belongs to the 5'-nucleotidase family.</text>
</comment>
<keyword evidence="9" id="KW-1185">Reference proteome</keyword>
<dbReference type="OrthoDB" id="9775118at2"/>
<dbReference type="InterPro" id="IPR006179">
    <property type="entry name" value="5_nucleotidase/apyrase"/>
</dbReference>
<keyword evidence="4 5" id="KW-0547">Nucleotide-binding</keyword>
<feature type="domain" description="Calcineurin-like phosphoesterase" evidence="6">
    <location>
        <begin position="18"/>
        <end position="219"/>
    </location>
</feature>
<dbReference type="SUPFAM" id="SSF55816">
    <property type="entry name" value="5'-nucleotidase (syn. UDP-sugar hydrolase), C-terminal domain"/>
    <property type="match status" value="1"/>
</dbReference>
<dbReference type="InterPro" id="IPR036907">
    <property type="entry name" value="5'-Nucleotdase_C_sf"/>
</dbReference>
<dbReference type="InterPro" id="IPR004843">
    <property type="entry name" value="Calcineurin-like_PHP"/>
</dbReference>
<name>A0A4Q0VWT1_9BACI</name>
<evidence type="ECO:0000256" key="2">
    <source>
        <dbReference type="ARBA" id="ARBA00022723"/>
    </source>
</evidence>
<dbReference type="Pfam" id="PF00149">
    <property type="entry name" value="Metallophos"/>
    <property type="match status" value="1"/>
</dbReference>
<dbReference type="RefSeq" id="WP_129077049.1">
    <property type="nucleotide sequence ID" value="NZ_QOUX01000010.1"/>
</dbReference>
<evidence type="ECO:0000313" key="8">
    <source>
        <dbReference type="EMBL" id="RXJ03231.1"/>
    </source>
</evidence>
<feature type="non-terminal residue" evidence="8">
    <location>
        <position position="1"/>
    </location>
</feature>